<dbReference type="Proteomes" id="UP000796880">
    <property type="component" value="Unassembled WGS sequence"/>
</dbReference>
<evidence type="ECO:0000313" key="2">
    <source>
        <dbReference type="EMBL" id="KAF3453175.1"/>
    </source>
</evidence>
<accession>A0A8K0HIR9</accession>
<organism evidence="2 3">
    <name type="scientific">Rhamnella rubrinervis</name>
    <dbReference type="NCBI Taxonomy" id="2594499"/>
    <lineage>
        <taxon>Eukaryota</taxon>
        <taxon>Viridiplantae</taxon>
        <taxon>Streptophyta</taxon>
        <taxon>Embryophyta</taxon>
        <taxon>Tracheophyta</taxon>
        <taxon>Spermatophyta</taxon>
        <taxon>Magnoliopsida</taxon>
        <taxon>eudicotyledons</taxon>
        <taxon>Gunneridae</taxon>
        <taxon>Pentapetalae</taxon>
        <taxon>rosids</taxon>
        <taxon>fabids</taxon>
        <taxon>Rosales</taxon>
        <taxon>Rhamnaceae</taxon>
        <taxon>rhamnoid group</taxon>
        <taxon>Rhamneae</taxon>
        <taxon>Rhamnella</taxon>
    </lineage>
</organism>
<comment type="caution">
    <text evidence="2">The sequence shown here is derived from an EMBL/GenBank/DDBJ whole genome shotgun (WGS) entry which is preliminary data.</text>
</comment>
<dbReference type="EMBL" id="VOIH02000002">
    <property type="protein sequence ID" value="KAF3453175.1"/>
    <property type="molecule type" value="Genomic_DNA"/>
</dbReference>
<name>A0A8K0HIR9_9ROSA</name>
<sequence>MIKTDILQSSNPKTCLTSRRGILSENARSYPQEIGKERLSVMDDGTLYEIASNSGLGYLSPRSTWCLNILTLPATDALTACYLLGSIVRLEKQLRTTHDMPIFLHFLSKVSRCHALHKPSKAKQFIDTLLRVKNLNLTTPHKSFRAIAKSTLQLEMYREGQKRRKRNQRRSRNRSTQAATQCRITCPPFHGRGSRFNNPGAFSSETKTLSPQPTKKVERAYGAHAKKNEPRIQNKPRLKIVLPSGPIRSPMFQSWIINDRHDGASRAMSPRGYRQEVNSRLKKTRSWKPSAGFSHAVELTKAKLEAWLRHEEKIALQAASAGRFYLPKPKRNDSKVQGWTNFMATPESRRRFRLSLRQINLLLEDGEPNLTTSHRGLYPAPEKAPHT</sequence>
<evidence type="ECO:0000313" key="3">
    <source>
        <dbReference type="Proteomes" id="UP000796880"/>
    </source>
</evidence>
<evidence type="ECO:0000256" key="1">
    <source>
        <dbReference type="SAM" id="MobiDB-lite"/>
    </source>
</evidence>
<reference evidence="2" key="1">
    <citation type="submission" date="2020-03" db="EMBL/GenBank/DDBJ databases">
        <title>A high-quality chromosome-level genome assembly of a woody plant with both climbing and erect habits, Rhamnella rubrinervis.</title>
        <authorList>
            <person name="Lu Z."/>
            <person name="Yang Y."/>
            <person name="Zhu X."/>
            <person name="Sun Y."/>
        </authorList>
    </citation>
    <scope>NUCLEOTIDE SEQUENCE</scope>
    <source>
        <strain evidence="2">BYM</strain>
        <tissue evidence="2">Leaf</tissue>
    </source>
</reference>
<gene>
    <name evidence="2" type="ORF">FNV43_RR03612</name>
</gene>
<feature type="compositionally biased region" description="Basic residues" evidence="1">
    <location>
        <begin position="161"/>
        <end position="173"/>
    </location>
</feature>
<proteinExistence type="predicted"/>
<feature type="region of interest" description="Disordered" evidence="1">
    <location>
        <begin position="159"/>
        <end position="180"/>
    </location>
</feature>
<protein>
    <submittedName>
        <fullName evidence="2">Uncharacterized protein</fullName>
    </submittedName>
</protein>
<keyword evidence="3" id="KW-1185">Reference proteome</keyword>
<dbReference type="AlphaFoldDB" id="A0A8K0HIR9"/>